<dbReference type="Gene3D" id="3.30.910.20">
    <property type="entry name" value="Skp domain"/>
    <property type="match status" value="2"/>
</dbReference>
<protein>
    <submittedName>
        <fullName evidence="4">Outer membrane chaperone Skp</fullName>
    </submittedName>
</protein>
<keyword evidence="2" id="KW-0732">Signal</keyword>
<feature type="coiled-coil region" evidence="3">
    <location>
        <begin position="22"/>
        <end position="49"/>
    </location>
</feature>
<name>H5SFH3_9BACT</name>
<dbReference type="InterPro" id="IPR005632">
    <property type="entry name" value="Chaperone_Skp"/>
</dbReference>
<reference evidence="4" key="2">
    <citation type="journal article" date="2012" name="PLoS ONE">
        <title>A Deeply Branching Thermophilic Bacterium with an Ancient Acetyl-CoA Pathway Dominates a Subsurface Ecosystem.</title>
        <authorList>
            <person name="Takami H."/>
            <person name="Noguchi H."/>
            <person name="Takaki Y."/>
            <person name="Uchiyama I."/>
            <person name="Toyoda A."/>
            <person name="Nishi S."/>
            <person name="Chee G.-J."/>
            <person name="Arai W."/>
            <person name="Nunoura T."/>
            <person name="Itoh T."/>
            <person name="Hattori M."/>
            <person name="Takai K."/>
        </authorList>
    </citation>
    <scope>NUCLEOTIDE SEQUENCE</scope>
</reference>
<dbReference type="PANTHER" id="PTHR35089:SF1">
    <property type="entry name" value="CHAPERONE PROTEIN SKP"/>
    <property type="match status" value="1"/>
</dbReference>
<dbReference type="GO" id="GO:0005829">
    <property type="term" value="C:cytosol"/>
    <property type="evidence" value="ECO:0007669"/>
    <property type="project" value="TreeGrafter"/>
</dbReference>
<keyword evidence="3" id="KW-0175">Coiled coil</keyword>
<reference evidence="4" key="1">
    <citation type="journal article" date="2005" name="Environ. Microbiol.">
        <title>Genetic and functional properties of uncultivated thermophilic crenarchaeotes from a subsurface gold mine as revealed by analysis of genome fragments.</title>
        <authorList>
            <person name="Nunoura T."/>
            <person name="Hirayama H."/>
            <person name="Takami H."/>
            <person name="Oida H."/>
            <person name="Nishi S."/>
            <person name="Shimamura S."/>
            <person name="Suzuki Y."/>
            <person name="Inagaki F."/>
            <person name="Takai K."/>
            <person name="Nealson K.H."/>
            <person name="Horikoshi K."/>
        </authorList>
    </citation>
    <scope>NUCLEOTIDE SEQUENCE</scope>
</reference>
<dbReference type="InterPro" id="IPR024930">
    <property type="entry name" value="Skp_dom_sf"/>
</dbReference>
<evidence type="ECO:0000256" key="1">
    <source>
        <dbReference type="ARBA" id="ARBA00009091"/>
    </source>
</evidence>
<evidence type="ECO:0000313" key="4">
    <source>
        <dbReference type="EMBL" id="BAL54909.1"/>
    </source>
</evidence>
<sequence>MHKVWIGIGLLTVALLLGGCQSQGGAQNVDDLRAKVAQLEQEVQDLKAQLAKGGSGLRIAYINAEKVFQDYKKTGEAVQRFRTEAEKKQNELKALQDKFKKGLMSEDEFQREAARLQQELQQLDLQLTAEIQGEMIKVVEQIAKERGYHWVTQRKDVVLYADPNALEDITYDVLKILNQGQ</sequence>
<proteinExistence type="inferred from homology"/>
<dbReference type="GO" id="GO:0050821">
    <property type="term" value="P:protein stabilization"/>
    <property type="evidence" value="ECO:0007669"/>
    <property type="project" value="TreeGrafter"/>
</dbReference>
<evidence type="ECO:0000256" key="3">
    <source>
        <dbReference type="SAM" id="Coils"/>
    </source>
</evidence>
<dbReference type="SMART" id="SM00935">
    <property type="entry name" value="OmpH"/>
    <property type="match status" value="1"/>
</dbReference>
<dbReference type="Pfam" id="PF03938">
    <property type="entry name" value="OmpH"/>
    <property type="match status" value="1"/>
</dbReference>
<feature type="coiled-coil region" evidence="3">
    <location>
        <begin position="78"/>
        <end position="126"/>
    </location>
</feature>
<gene>
    <name evidence="4" type="ORF">HGMM_F21E10C15</name>
</gene>
<dbReference type="EMBL" id="AP011703">
    <property type="protein sequence ID" value="BAL54909.1"/>
    <property type="molecule type" value="Genomic_DNA"/>
</dbReference>
<dbReference type="PROSITE" id="PS51257">
    <property type="entry name" value="PROKAR_LIPOPROTEIN"/>
    <property type="match status" value="1"/>
</dbReference>
<comment type="similarity">
    <text evidence="1">Belongs to the Skp family.</text>
</comment>
<evidence type="ECO:0000256" key="2">
    <source>
        <dbReference type="ARBA" id="ARBA00022729"/>
    </source>
</evidence>
<dbReference type="SUPFAM" id="SSF111384">
    <property type="entry name" value="OmpH-like"/>
    <property type="match status" value="1"/>
</dbReference>
<dbReference type="PANTHER" id="PTHR35089">
    <property type="entry name" value="CHAPERONE PROTEIN SKP"/>
    <property type="match status" value="1"/>
</dbReference>
<dbReference type="AlphaFoldDB" id="H5SFH3"/>
<dbReference type="GO" id="GO:0051082">
    <property type="term" value="F:unfolded protein binding"/>
    <property type="evidence" value="ECO:0007669"/>
    <property type="project" value="InterPro"/>
</dbReference>
<accession>H5SFH3</accession>
<organism evidence="4">
    <name type="scientific">uncultured Acetothermia bacterium</name>
    <dbReference type="NCBI Taxonomy" id="236499"/>
    <lineage>
        <taxon>Bacteria</taxon>
        <taxon>Candidatus Bipolaricaulota</taxon>
        <taxon>environmental samples</taxon>
    </lineage>
</organism>